<dbReference type="EMBL" id="JBDXSU010000008">
    <property type="protein sequence ID" value="MFB5190948.1"/>
    <property type="molecule type" value="Genomic_DNA"/>
</dbReference>
<keyword evidence="3" id="KW-1185">Reference proteome</keyword>
<evidence type="ECO:0000313" key="3">
    <source>
        <dbReference type="Proteomes" id="UP001579974"/>
    </source>
</evidence>
<dbReference type="Proteomes" id="UP001579974">
    <property type="component" value="Unassembled WGS sequence"/>
</dbReference>
<protein>
    <submittedName>
        <fullName evidence="2">Uncharacterized protein</fullName>
    </submittedName>
</protein>
<evidence type="ECO:0000313" key="2">
    <source>
        <dbReference type="EMBL" id="MFB5190948.1"/>
    </source>
</evidence>
<evidence type="ECO:0000256" key="1">
    <source>
        <dbReference type="SAM" id="MobiDB-lite"/>
    </source>
</evidence>
<reference evidence="2 3" key="1">
    <citation type="journal article" date="2024" name="Int. J. Mol. Sci.">
        <title>Exploration of Alicyclobacillus spp. Genome in Search of Antibiotic Resistance.</title>
        <authorList>
            <person name="Bucka-Kolendo J."/>
            <person name="Kiousi D.E."/>
            <person name="Dekowska A."/>
            <person name="Mikolajczuk-Szczyrba A."/>
            <person name="Karadedos D.M."/>
            <person name="Michael P."/>
            <person name="Galanis A."/>
            <person name="Sokolowska B."/>
        </authorList>
    </citation>
    <scope>NUCLEOTIDE SEQUENCE [LARGE SCALE GENOMIC DNA]</scope>
    <source>
        <strain evidence="2 3">KKP 3000</strain>
    </source>
</reference>
<gene>
    <name evidence="2" type="ORF">KKP3000_004444</name>
</gene>
<sequence>MSDTQESKASTVPLFELLYDHLSRGEKSPSAAEAKARLERLKTIVESEARRVFEERGIALPTFPQQTDEAEQAPQPTRNRRRLVWPRHNG</sequence>
<feature type="region of interest" description="Disordered" evidence="1">
    <location>
        <begin position="56"/>
        <end position="90"/>
    </location>
</feature>
<proteinExistence type="predicted"/>
<feature type="compositionally biased region" description="Basic residues" evidence="1">
    <location>
        <begin position="78"/>
        <end position="90"/>
    </location>
</feature>
<dbReference type="RefSeq" id="WP_275474630.1">
    <property type="nucleotide sequence ID" value="NZ_CP162940.1"/>
</dbReference>
<name>A0ABV5AFA1_9BACL</name>
<accession>A0ABV5AFA1</accession>
<organism evidence="2 3">
    <name type="scientific">Alicyclobacillus fastidiosus</name>
    <dbReference type="NCBI Taxonomy" id="392011"/>
    <lineage>
        <taxon>Bacteria</taxon>
        <taxon>Bacillati</taxon>
        <taxon>Bacillota</taxon>
        <taxon>Bacilli</taxon>
        <taxon>Bacillales</taxon>
        <taxon>Alicyclobacillaceae</taxon>
        <taxon>Alicyclobacillus</taxon>
    </lineage>
</organism>
<comment type="caution">
    <text evidence="2">The sequence shown here is derived from an EMBL/GenBank/DDBJ whole genome shotgun (WGS) entry which is preliminary data.</text>
</comment>